<keyword evidence="2" id="KW-1185">Reference proteome</keyword>
<dbReference type="OrthoDB" id="8527650at2"/>
<gene>
    <name evidence="1" type="ORF">SAMN05216186_1262</name>
</gene>
<dbReference type="Pfam" id="PF11390">
    <property type="entry name" value="FdsD"/>
    <property type="match status" value="1"/>
</dbReference>
<dbReference type="STRING" id="137658.SAMN05216186_1262"/>
<dbReference type="RefSeq" id="WP_084335268.1">
    <property type="nucleotide sequence ID" value="NZ_CBKZNZ010000054.1"/>
</dbReference>
<protein>
    <submittedName>
        <fullName evidence="1">Formate dehydrogenase subunit delta</fullName>
    </submittedName>
</protein>
<dbReference type="EMBL" id="FNFD01000026">
    <property type="protein sequence ID" value="SDL64123.1"/>
    <property type="molecule type" value="Genomic_DNA"/>
</dbReference>
<proteinExistence type="predicted"/>
<evidence type="ECO:0000313" key="2">
    <source>
        <dbReference type="Proteomes" id="UP000198706"/>
    </source>
</evidence>
<evidence type="ECO:0000313" key="1">
    <source>
        <dbReference type="EMBL" id="SDL64123.1"/>
    </source>
</evidence>
<dbReference type="AlphaFoldDB" id="A0A1G9LQB1"/>
<name>A0A1G9LQB1_9PSED</name>
<sequence>MSSENLIKMANQIAQFFDSEPDNAEAVHGVRQHLQSFWTPAMRIELMAWQVEHGGASLHPLVQAALAEVGREV</sequence>
<reference evidence="1 2" key="1">
    <citation type="submission" date="2016-10" db="EMBL/GenBank/DDBJ databases">
        <authorList>
            <person name="de Groot N.N."/>
        </authorList>
    </citation>
    <scope>NUCLEOTIDE SEQUENCE [LARGE SCALE GENOMIC DNA]</scope>
    <source>
        <strain evidence="1 2">JCM 21544</strain>
    </source>
</reference>
<dbReference type="Proteomes" id="UP000198706">
    <property type="component" value="Unassembled WGS sequence"/>
</dbReference>
<accession>A0A1G9LQB1</accession>
<organism evidence="1 2">
    <name type="scientific">Pseudomonas indica</name>
    <dbReference type="NCBI Taxonomy" id="137658"/>
    <lineage>
        <taxon>Bacteria</taxon>
        <taxon>Pseudomonadati</taxon>
        <taxon>Pseudomonadota</taxon>
        <taxon>Gammaproteobacteria</taxon>
        <taxon>Pseudomonadales</taxon>
        <taxon>Pseudomonadaceae</taxon>
        <taxon>Pseudomonas</taxon>
    </lineage>
</organism>
<dbReference type="InterPro" id="IPR021074">
    <property type="entry name" value="Formate_DH_dsu"/>
</dbReference>